<evidence type="ECO:0000256" key="8">
    <source>
        <dbReference type="ARBA" id="ARBA00023239"/>
    </source>
</evidence>
<dbReference type="PANTHER" id="PTHR21272">
    <property type="entry name" value="CATABOLIC 3-DEHYDROQUINASE"/>
    <property type="match status" value="1"/>
</dbReference>
<comment type="similarity">
    <text evidence="4 9">Belongs to the type-II 3-dehydroquinase family.</text>
</comment>
<comment type="function">
    <text evidence="2 9">Catalyzes a trans-dehydration via an enolate intermediate.</text>
</comment>
<evidence type="ECO:0000256" key="11">
    <source>
        <dbReference type="PIRSR" id="PIRSR001399-2"/>
    </source>
</evidence>
<dbReference type="GO" id="GO:0009423">
    <property type="term" value="P:chorismate biosynthetic process"/>
    <property type="evidence" value="ECO:0007669"/>
    <property type="project" value="UniProtKB-UniRule"/>
</dbReference>
<accession>A0A512DJ47</accession>
<dbReference type="SUPFAM" id="SSF52304">
    <property type="entry name" value="Type II 3-dehydroquinate dehydratase"/>
    <property type="match status" value="1"/>
</dbReference>
<gene>
    <name evidence="9 13" type="primary">aroQ</name>
    <name evidence="13" type="ORF">SAE02_06440</name>
</gene>
<feature type="binding site" evidence="9 11">
    <location>
        <position position="77"/>
    </location>
    <ligand>
        <name>substrate</name>
    </ligand>
</feature>
<dbReference type="Proteomes" id="UP000321523">
    <property type="component" value="Unassembled WGS sequence"/>
</dbReference>
<dbReference type="InterPro" id="IPR036441">
    <property type="entry name" value="DHquinase_II_sf"/>
</dbReference>
<dbReference type="HAMAP" id="MF_00169">
    <property type="entry name" value="AroQ"/>
    <property type="match status" value="1"/>
</dbReference>
<evidence type="ECO:0000256" key="2">
    <source>
        <dbReference type="ARBA" id="ARBA00003924"/>
    </source>
</evidence>
<dbReference type="GO" id="GO:0009073">
    <property type="term" value="P:aromatic amino acid family biosynthetic process"/>
    <property type="evidence" value="ECO:0007669"/>
    <property type="project" value="UniProtKB-KW"/>
</dbReference>
<evidence type="ECO:0000256" key="1">
    <source>
        <dbReference type="ARBA" id="ARBA00001864"/>
    </source>
</evidence>
<dbReference type="Gene3D" id="3.40.50.9100">
    <property type="entry name" value="Dehydroquinase, class II"/>
    <property type="match status" value="1"/>
</dbReference>
<protein>
    <recommendedName>
        <fullName evidence="6 9">3-dehydroquinate dehydratase</fullName>
        <shortName evidence="9">3-dehydroquinase</shortName>
        <ecNumber evidence="6 9">4.2.1.10</ecNumber>
    </recommendedName>
    <alternativeName>
        <fullName evidence="9">Type II DHQase</fullName>
    </alternativeName>
</protein>
<feature type="binding site" evidence="9 11">
    <location>
        <position position="83"/>
    </location>
    <ligand>
        <name>substrate</name>
    </ligand>
</feature>
<evidence type="ECO:0000256" key="12">
    <source>
        <dbReference type="PIRSR" id="PIRSR001399-3"/>
    </source>
</evidence>
<sequence>MAIEPSVLVLNGPNLNMLGVREPAIYGTETLDDIEALCLERAEALNIAIDFRQSNLEGELVSWIQQARGEHDGIILNAGAYTHTSIAIMDALSVAELPVIEVHLSNVFRREAFRHHSYVSPVAKGVICGFGAHGYLLALDALARLIDADLSNGN</sequence>
<dbReference type="NCBIfam" id="NF003805">
    <property type="entry name" value="PRK05395.1-2"/>
    <property type="match status" value="1"/>
</dbReference>
<dbReference type="InterPro" id="IPR001874">
    <property type="entry name" value="DHquinase_II"/>
</dbReference>
<dbReference type="NCBIfam" id="NF003806">
    <property type="entry name" value="PRK05395.1-3"/>
    <property type="match status" value="1"/>
</dbReference>
<dbReference type="AlphaFoldDB" id="A0A512DJ47"/>
<dbReference type="Pfam" id="PF01220">
    <property type="entry name" value="DHquinase_II"/>
    <property type="match status" value="1"/>
</dbReference>
<dbReference type="CDD" id="cd00466">
    <property type="entry name" value="DHQase_II"/>
    <property type="match status" value="1"/>
</dbReference>
<dbReference type="RefSeq" id="WP_084720381.1">
    <property type="nucleotide sequence ID" value="NZ_BJYZ01000002.1"/>
</dbReference>
<evidence type="ECO:0000256" key="5">
    <source>
        <dbReference type="ARBA" id="ARBA00011193"/>
    </source>
</evidence>
<proteinExistence type="inferred from homology"/>
<dbReference type="GO" id="GO:0019631">
    <property type="term" value="P:quinate catabolic process"/>
    <property type="evidence" value="ECO:0007669"/>
    <property type="project" value="TreeGrafter"/>
</dbReference>
<evidence type="ECO:0000313" key="13">
    <source>
        <dbReference type="EMBL" id="GEO36496.1"/>
    </source>
</evidence>
<evidence type="ECO:0000256" key="10">
    <source>
        <dbReference type="PIRSR" id="PIRSR001399-1"/>
    </source>
</evidence>
<comment type="catalytic activity">
    <reaction evidence="1 9">
        <text>3-dehydroquinate = 3-dehydroshikimate + H2O</text>
        <dbReference type="Rhea" id="RHEA:21096"/>
        <dbReference type="ChEBI" id="CHEBI:15377"/>
        <dbReference type="ChEBI" id="CHEBI:16630"/>
        <dbReference type="ChEBI" id="CHEBI:32364"/>
        <dbReference type="EC" id="4.2.1.10"/>
    </reaction>
</comment>
<comment type="caution">
    <text evidence="13">The sequence shown here is derived from an EMBL/GenBank/DDBJ whole genome shotgun (WGS) entry which is preliminary data.</text>
</comment>
<keyword evidence="8 9" id="KW-0456">Lyase</keyword>
<evidence type="ECO:0000256" key="9">
    <source>
        <dbReference type="HAMAP-Rule" id="MF_00169"/>
    </source>
</evidence>
<evidence type="ECO:0000256" key="7">
    <source>
        <dbReference type="ARBA" id="ARBA00023141"/>
    </source>
</evidence>
<feature type="binding site" evidence="9 11">
    <location>
        <begin position="104"/>
        <end position="105"/>
    </location>
    <ligand>
        <name>substrate</name>
    </ligand>
</feature>
<evidence type="ECO:0000256" key="6">
    <source>
        <dbReference type="ARBA" id="ARBA00012060"/>
    </source>
</evidence>
<evidence type="ECO:0000256" key="4">
    <source>
        <dbReference type="ARBA" id="ARBA00011037"/>
    </source>
</evidence>
<dbReference type="EMBL" id="BJYZ01000002">
    <property type="protein sequence ID" value="GEO36496.1"/>
    <property type="molecule type" value="Genomic_DNA"/>
</dbReference>
<keyword evidence="14" id="KW-1185">Reference proteome</keyword>
<evidence type="ECO:0000256" key="3">
    <source>
        <dbReference type="ARBA" id="ARBA00004902"/>
    </source>
</evidence>
<dbReference type="InterPro" id="IPR018509">
    <property type="entry name" value="DHquinase_II_CS"/>
</dbReference>
<feature type="site" description="Transition state stabilizer" evidence="9 12">
    <location>
        <position position="21"/>
    </location>
</feature>
<name>A0A512DJ47_9PROT</name>
<feature type="active site" description="Proton acceptor" evidence="9 10">
    <location>
        <position position="26"/>
    </location>
</feature>
<keyword evidence="7 9" id="KW-0057">Aromatic amino acid biosynthesis</keyword>
<feature type="active site" description="Proton donor" evidence="9 10">
    <location>
        <position position="103"/>
    </location>
</feature>
<dbReference type="UniPathway" id="UPA00053">
    <property type="reaction ID" value="UER00086"/>
</dbReference>
<dbReference type="OrthoDB" id="9790793at2"/>
<dbReference type="PROSITE" id="PS01029">
    <property type="entry name" value="DEHYDROQUINASE_II"/>
    <property type="match status" value="1"/>
</dbReference>
<keyword evidence="9" id="KW-0028">Amino-acid biosynthesis</keyword>
<dbReference type="NCBIfam" id="TIGR01088">
    <property type="entry name" value="aroQ"/>
    <property type="match status" value="1"/>
</dbReference>
<feature type="binding site" evidence="9 11">
    <location>
        <position position="90"/>
    </location>
    <ligand>
        <name>substrate</name>
    </ligand>
</feature>
<dbReference type="GO" id="GO:0008652">
    <property type="term" value="P:amino acid biosynthetic process"/>
    <property type="evidence" value="ECO:0007669"/>
    <property type="project" value="UniProtKB-KW"/>
</dbReference>
<comment type="subunit">
    <text evidence="5 9">Homododecamer.</text>
</comment>
<feature type="binding site" evidence="9 11">
    <location>
        <position position="114"/>
    </location>
    <ligand>
        <name>substrate</name>
    </ligand>
</feature>
<comment type="pathway">
    <text evidence="3 9">Metabolic intermediate biosynthesis; chorismate biosynthesis; chorismate from D-erythrose 4-phosphate and phosphoenolpyruvate: step 3/7.</text>
</comment>
<reference evidence="13 14" key="1">
    <citation type="submission" date="2019-07" db="EMBL/GenBank/DDBJ databases">
        <title>Whole genome shotgun sequence of Skermanella aerolata NBRC 106429.</title>
        <authorList>
            <person name="Hosoyama A."/>
            <person name="Uohara A."/>
            <person name="Ohji S."/>
            <person name="Ichikawa N."/>
        </authorList>
    </citation>
    <scope>NUCLEOTIDE SEQUENCE [LARGE SCALE GENOMIC DNA]</scope>
    <source>
        <strain evidence="13 14">NBRC 106429</strain>
    </source>
</reference>
<dbReference type="PANTHER" id="PTHR21272:SF3">
    <property type="entry name" value="CATABOLIC 3-DEHYDROQUINASE"/>
    <property type="match status" value="1"/>
</dbReference>
<dbReference type="EC" id="4.2.1.10" evidence="6 9"/>
<organism evidence="13 14">
    <name type="scientific">Skermanella aerolata</name>
    <dbReference type="NCBI Taxonomy" id="393310"/>
    <lineage>
        <taxon>Bacteria</taxon>
        <taxon>Pseudomonadati</taxon>
        <taxon>Pseudomonadota</taxon>
        <taxon>Alphaproteobacteria</taxon>
        <taxon>Rhodospirillales</taxon>
        <taxon>Azospirillaceae</taxon>
        <taxon>Skermanella</taxon>
    </lineage>
</organism>
<dbReference type="GO" id="GO:0003855">
    <property type="term" value="F:3-dehydroquinate dehydratase activity"/>
    <property type="evidence" value="ECO:0007669"/>
    <property type="project" value="UniProtKB-UniRule"/>
</dbReference>
<dbReference type="PIRSF" id="PIRSF001399">
    <property type="entry name" value="DHquinase_II"/>
    <property type="match status" value="1"/>
</dbReference>
<evidence type="ECO:0000313" key="14">
    <source>
        <dbReference type="Proteomes" id="UP000321523"/>
    </source>
</evidence>
<dbReference type="NCBIfam" id="NF003807">
    <property type="entry name" value="PRK05395.1-4"/>
    <property type="match status" value="1"/>
</dbReference>